<organism evidence="1 2">
    <name type="scientific">Oedothorax gibbosus</name>
    <dbReference type="NCBI Taxonomy" id="931172"/>
    <lineage>
        <taxon>Eukaryota</taxon>
        <taxon>Metazoa</taxon>
        <taxon>Ecdysozoa</taxon>
        <taxon>Arthropoda</taxon>
        <taxon>Chelicerata</taxon>
        <taxon>Arachnida</taxon>
        <taxon>Araneae</taxon>
        <taxon>Araneomorphae</taxon>
        <taxon>Entelegynae</taxon>
        <taxon>Araneoidea</taxon>
        <taxon>Linyphiidae</taxon>
        <taxon>Erigoninae</taxon>
        <taxon>Oedothorax</taxon>
    </lineage>
</organism>
<evidence type="ECO:0000313" key="1">
    <source>
        <dbReference type="EMBL" id="KAG8197454.1"/>
    </source>
</evidence>
<dbReference type="Proteomes" id="UP000827092">
    <property type="component" value="Unassembled WGS sequence"/>
</dbReference>
<comment type="caution">
    <text evidence="1">The sequence shown here is derived from an EMBL/GenBank/DDBJ whole genome shotgun (WGS) entry which is preliminary data.</text>
</comment>
<dbReference type="EMBL" id="JAFNEN010000055">
    <property type="protein sequence ID" value="KAG8197454.1"/>
    <property type="molecule type" value="Genomic_DNA"/>
</dbReference>
<dbReference type="AlphaFoldDB" id="A0AAV6VNH3"/>
<name>A0AAV6VNH3_9ARAC</name>
<protein>
    <submittedName>
        <fullName evidence="1">Uncharacterized protein</fullName>
    </submittedName>
</protein>
<gene>
    <name evidence="1" type="ORF">JTE90_014935</name>
</gene>
<accession>A0AAV6VNH3</accession>
<keyword evidence="2" id="KW-1185">Reference proteome</keyword>
<proteinExistence type="predicted"/>
<evidence type="ECO:0000313" key="2">
    <source>
        <dbReference type="Proteomes" id="UP000827092"/>
    </source>
</evidence>
<sequence>MSAISSIEMRKEHGERKETGNLPIFLFKYHPFSKDLEMGVFSHVCIVTFLACFDAPYNAREGPFTVVWGF</sequence>
<reference evidence="1 2" key="1">
    <citation type="journal article" date="2022" name="Nat. Ecol. Evol.">
        <title>A masculinizing supergene underlies an exaggerated male reproductive morph in a spider.</title>
        <authorList>
            <person name="Hendrickx F."/>
            <person name="De Corte Z."/>
            <person name="Sonet G."/>
            <person name="Van Belleghem S.M."/>
            <person name="Kostlbacher S."/>
            <person name="Vangestel C."/>
        </authorList>
    </citation>
    <scope>NUCLEOTIDE SEQUENCE [LARGE SCALE GENOMIC DNA]</scope>
    <source>
        <strain evidence="1">W744_W776</strain>
    </source>
</reference>